<keyword evidence="5" id="KW-0762">Sugar transport</keyword>
<dbReference type="GO" id="GO:0015749">
    <property type="term" value="P:monosaccharide transmembrane transport"/>
    <property type="evidence" value="ECO:0007669"/>
    <property type="project" value="UniProtKB-ARBA"/>
</dbReference>
<gene>
    <name evidence="12" type="primary">gguA</name>
    <name evidence="12" type="ORF">P0Y55_07925</name>
</gene>
<evidence type="ECO:0000256" key="4">
    <source>
        <dbReference type="ARBA" id="ARBA00022475"/>
    </source>
</evidence>
<feature type="domain" description="ABC transporter" evidence="11">
    <location>
        <begin position="7"/>
        <end position="244"/>
    </location>
</feature>
<keyword evidence="3" id="KW-0813">Transport</keyword>
<dbReference type="PANTHER" id="PTHR43790">
    <property type="entry name" value="CARBOHYDRATE TRANSPORT ATP-BINDING PROTEIN MG119-RELATED"/>
    <property type="match status" value="1"/>
</dbReference>
<evidence type="ECO:0000259" key="11">
    <source>
        <dbReference type="PROSITE" id="PS50893"/>
    </source>
</evidence>
<evidence type="ECO:0000256" key="2">
    <source>
        <dbReference type="ARBA" id="ARBA00004533"/>
    </source>
</evidence>
<keyword evidence="13" id="KW-1185">Reference proteome</keyword>
<reference evidence="12" key="1">
    <citation type="submission" date="2023-03" db="EMBL/GenBank/DDBJ databases">
        <title>Andean soil-derived lignocellulolytic bacterial consortium as a source of novel taxa and putative plastic-active enzymes.</title>
        <authorList>
            <person name="Diaz-Garcia L."/>
            <person name="Chuvochina M."/>
            <person name="Feuerriegel G."/>
            <person name="Bunk B."/>
            <person name="Sproer C."/>
            <person name="Streit W.R."/>
            <person name="Rodriguez L.M."/>
            <person name="Overmann J."/>
            <person name="Jimenez D.J."/>
        </authorList>
    </citation>
    <scope>NUCLEOTIDE SEQUENCE</scope>
    <source>
        <strain evidence="12">MAG 2441</strain>
    </source>
</reference>
<dbReference type="AlphaFoldDB" id="A0AA95F1I8"/>
<sequence length="508" mass="56182">MTATCILEMDNIIKEFPGVKALSGVSFKVKKGEIHALVGENGAGKSTLMKVLSGVYPHGTYSGSIKVEGRVQSFQNTSDAEKAGISIIYQELSLASNLSIAENIFMGDEPTNHFLIDWDSMQYRANELLDRVGINIDSNVLVKHLGIGHQQMVEIAKALRTESKILVLDEPTSALSTSEVDVLMNLLVNLKEQGVTCIYISHKFDEIFRIADSVTILRDGQTIDTKSIDSLNETMLINLMVGRDLSQRYPKRQRSETKGEKVLELKNYSLFDYKESKERLHHINLSLHKGEILGIAGLMGAGRTELVSSLFGAYNGKSEGQIFIEGNEVKINSPKDAMKQGIGLITEDRKNLGIFPVLSIMENMVIANLDNIPGKVMVQESEENLLCDMFVDTLKIKIGSIEHKITSLSGGNQQKVIIGRWLMRKPKILILDEPTRGIDVGAKFEIYNIINRLVEHGVAVIVVSSELPEVMGICDRILVMRDGTITGEVMHEEATQEKIMSYAIGGSD</sequence>
<dbReference type="PROSITE" id="PS00211">
    <property type="entry name" value="ABC_TRANSPORTER_1"/>
    <property type="match status" value="1"/>
</dbReference>
<evidence type="ECO:0000256" key="3">
    <source>
        <dbReference type="ARBA" id="ARBA00022448"/>
    </source>
</evidence>
<feature type="domain" description="ABC transporter" evidence="11">
    <location>
        <begin position="265"/>
        <end position="507"/>
    </location>
</feature>
<dbReference type="GO" id="GO:0005886">
    <property type="term" value="C:plasma membrane"/>
    <property type="evidence" value="ECO:0007669"/>
    <property type="project" value="UniProtKB-SubCell"/>
</dbReference>
<dbReference type="Gene3D" id="3.40.50.300">
    <property type="entry name" value="P-loop containing nucleotide triphosphate hydrolases"/>
    <property type="match status" value="2"/>
</dbReference>
<evidence type="ECO:0000256" key="10">
    <source>
        <dbReference type="ARBA" id="ARBA00023136"/>
    </source>
</evidence>
<dbReference type="Pfam" id="PF00005">
    <property type="entry name" value="ABC_tran"/>
    <property type="match status" value="2"/>
</dbReference>
<organism evidence="12 13">
    <name type="scientific">Candidatus Cohnella colombiensis</name>
    <dbReference type="NCBI Taxonomy" id="3121368"/>
    <lineage>
        <taxon>Bacteria</taxon>
        <taxon>Bacillati</taxon>
        <taxon>Bacillota</taxon>
        <taxon>Bacilli</taxon>
        <taxon>Bacillales</taxon>
        <taxon>Paenibacillaceae</taxon>
        <taxon>Cohnella</taxon>
    </lineage>
</organism>
<evidence type="ECO:0000256" key="7">
    <source>
        <dbReference type="ARBA" id="ARBA00022741"/>
    </source>
</evidence>
<accession>A0AA95F1I8</accession>
<keyword evidence="7" id="KW-0547">Nucleotide-binding</keyword>
<evidence type="ECO:0000256" key="1">
    <source>
        <dbReference type="ARBA" id="ARBA00004202"/>
    </source>
</evidence>
<evidence type="ECO:0000313" key="13">
    <source>
        <dbReference type="Proteomes" id="UP001178662"/>
    </source>
</evidence>
<evidence type="ECO:0000313" key="12">
    <source>
        <dbReference type="EMBL" id="WEK55962.1"/>
    </source>
</evidence>
<keyword evidence="6" id="KW-0677">Repeat</keyword>
<keyword evidence="8 12" id="KW-0067">ATP-binding</keyword>
<dbReference type="CDD" id="cd03215">
    <property type="entry name" value="ABC_Carb_Monos_II"/>
    <property type="match status" value="1"/>
</dbReference>
<dbReference type="CDD" id="cd03216">
    <property type="entry name" value="ABC_Carb_Monos_I"/>
    <property type="match status" value="1"/>
</dbReference>
<dbReference type="InterPro" id="IPR003439">
    <property type="entry name" value="ABC_transporter-like_ATP-bd"/>
</dbReference>
<dbReference type="PANTHER" id="PTHR43790:SF1">
    <property type="entry name" value="XYLOSE IMPORT ATP-BINDING PROTEIN XYLG"/>
    <property type="match status" value="1"/>
</dbReference>
<dbReference type="InterPro" id="IPR017871">
    <property type="entry name" value="ABC_transporter-like_CS"/>
</dbReference>
<dbReference type="EMBL" id="CP119317">
    <property type="protein sequence ID" value="WEK55962.1"/>
    <property type="molecule type" value="Genomic_DNA"/>
</dbReference>
<dbReference type="SMART" id="SM00382">
    <property type="entry name" value="AAA"/>
    <property type="match status" value="2"/>
</dbReference>
<dbReference type="FunFam" id="3.40.50.300:FF:000126">
    <property type="entry name" value="Galactose/methyl galactoside import ATP-binding protein MglA"/>
    <property type="match status" value="1"/>
</dbReference>
<evidence type="ECO:0000256" key="9">
    <source>
        <dbReference type="ARBA" id="ARBA00022967"/>
    </source>
</evidence>
<keyword evidence="10" id="KW-0472">Membrane</keyword>
<dbReference type="FunFam" id="3.40.50.300:FF:000127">
    <property type="entry name" value="Ribose import ATP-binding protein RbsA"/>
    <property type="match status" value="1"/>
</dbReference>
<comment type="subcellular location">
    <subcellularLocation>
        <location evidence="2">Cell inner membrane</location>
    </subcellularLocation>
    <subcellularLocation>
        <location evidence="1">Cell membrane</location>
        <topology evidence="1">Peripheral membrane protein</topology>
    </subcellularLocation>
</comment>
<evidence type="ECO:0000256" key="5">
    <source>
        <dbReference type="ARBA" id="ARBA00022597"/>
    </source>
</evidence>
<keyword evidence="9" id="KW-1278">Translocase</keyword>
<dbReference type="SUPFAM" id="SSF52540">
    <property type="entry name" value="P-loop containing nucleoside triphosphate hydrolases"/>
    <property type="match status" value="2"/>
</dbReference>
<evidence type="ECO:0000256" key="6">
    <source>
        <dbReference type="ARBA" id="ARBA00022737"/>
    </source>
</evidence>
<dbReference type="Proteomes" id="UP001178662">
    <property type="component" value="Chromosome"/>
</dbReference>
<dbReference type="InterPro" id="IPR050107">
    <property type="entry name" value="ABC_carbohydrate_import_ATPase"/>
</dbReference>
<dbReference type="PROSITE" id="PS50893">
    <property type="entry name" value="ABC_TRANSPORTER_2"/>
    <property type="match status" value="2"/>
</dbReference>
<name>A0AA95F1I8_9BACL</name>
<evidence type="ECO:0000256" key="8">
    <source>
        <dbReference type="ARBA" id="ARBA00022840"/>
    </source>
</evidence>
<dbReference type="InterPro" id="IPR003593">
    <property type="entry name" value="AAA+_ATPase"/>
</dbReference>
<dbReference type="InterPro" id="IPR027417">
    <property type="entry name" value="P-loop_NTPase"/>
</dbReference>
<keyword evidence="4" id="KW-1003">Cell membrane</keyword>
<proteinExistence type="predicted"/>
<protein>
    <submittedName>
        <fullName evidence="12">Sugar ABC transporter ATP-binding protein</fullName>
    </submittedName>
</protein>
<dbReference type="GO" id="GO:0005524">
    <property type="term" value="F:ATP binding"/>
    <property type="evidence" value="ECO:0007669"/>
    <property type="project" value="UniProtKB-KW"/>
</dbReference>
<dbReference type="GO" id="GO:0016887">
    <property type="term" value="F:ATP hydrolysis activity"/>
    <property type="evidence" value="ECO:0007669"/>
    <property type="project" value="InterPro"/>
</dbReference>